<dbReference type="GO" id="GO:0004523">
    <property type="term" value="F:RNA-DNA hybrid ribonuclease activity"/>
    <property type="evidence" value="ECO:0007669"/>
    <property type="project" value="InterPro"/>
</dbReference>
<dbReference type="EMBL" id="JABEZZ010000002">
    <property type="protein sequence ID" value="MBA0580867.1"/>
    <property type="molecule type" value="Genomic_DNA"/>
</dbReference>
<dbReference type="PANTHER" id="PTHR47723">
    <property type="entry name" value="OS05G0353850 PROTEIN"/>
    <property type="match status" value="1"/>
</dbReference>
<feature type="signal peptide" evidence="1">
    <location>
        <begin position="1"/>
        <end position="26"/>
    </location>
</feature>
<evidence type="ECO:0000259" key="2">
    <source>
        <dbReference type="Pfam" id="PF13456"/>
    </source>
</evidence>
<dbReference type="AlphaFoldDB" id="A0A7J8NV46"/>
<keyword evidence="1" id="KW-0732">Signal</keyword>
<reference evidence="3 4" key="1">
    <citation type="journal article" date="2019" name="Genome Biol. Evol.">
        <title>Insights into the evolution of the New World diploid cottons (Gossypium, subgenus Houzingenia) based on genome sequencing.</title>
        <authorList>
            <person name="Grover C.E."/>
            <person name="Arick M.A. 2nd"/>
            <person name="Thrash A."/>
            <person name="Conover J.L."/>
            <person name="Sanders W.S."/>
            <person name="Peterson D.G."/>
            <person name="Frelichowski J.E."/>
            <person name="Scheffler J.A."/>
            <person name="Scheffler B.E."/>
            <person name="Wendel J.F."/>
        </authorList>
    </citation>
    <scope>NUCLEOTIDE SEQUENCE [LARGE SCALE GENOMIC DNA]</scope>
    <source>
        <strain evidence="3">8</strain>
        <tissue evidence="3">Leaf</tissue>
    </source>
</reference>
<dbReference type="InterPro" id="IPR044730">
    <property type="entry name" value="RNase_H-like_dom_plant"/>
</dbReference>
<feature type="chain" id="PRO_5029806346" description="RNase H type-1 domain-containing protein" evidence="1">
    <location>
        <begin position="27"/>
        <end position="203"/>
    </location>
</feature>
<feature type="domain" description="RNase H type-1" evidence="2">
    <location>
        <begin position="80"/>
        <end position="199"/>
    </location>
</feature>
<dbReference type="InterPro" id="IPR036397">
    <property type="entry name" value="RNaseH_sf"/>
</dbReference>
<sequence length="203" mass="22849">MLSVDGGEWSTFFLSVTWFLWKICNAFISQNVSSSRHELIASALAWTKAYGCRDKLNHWACYTQTTKGWQLPDLRWVKVNVDGSVSTVISKAAIGGTVCDSNGKWLTGFAVVTGMAEVFQVEVRAVVEGLKLAWMKGNKQVQINYDNALLIDTIHNGFASISNIREVRLIHEWCHKDWKIKFRHILRESNKVADCLAKAKIGS</sequence>
<dbReference type="CDD" id="cd06222">
    <property type="entry name" value="RNase_H_like"/>
    <property type="match status" value="1"/>
</dbReference>
<dbReference type="Proteomes" id="UP000593578">
    <property type="component" value="Unassembled WGS sequence"/>
</dbReference>
<gene>
    <name evidence="3" type="ORF">Gorai_023068</name>
</gene>
<accession>A0A7J8NV46</accession>
<dbReference type="InterPro" id="IPR012337">
    <property type="entry name" value="RNaseH-like_sf"/>
</dbReference>
<name>A0A7J8NV46_GOSRA</name>
<evidence type="ECO:0000313" key="3">
    <source>
        <dbReference type="EMBL" id="MBA0580867.1"/>
    </source>
</evidence>
<evidence type="ECO:0000313" key="4">
    <source>
        <dbReference type="Proteomes" id="UP000593578"/>
    </source>
</evidence>
<dbReference type="InterPro" id="IPR002156">
    <property type="entry name" value="RNaseH_domain"/>
</dbReference>
<proteinExistence type="predicted"/>
<dbReference type="InterPro" id="IPR053151">
    <property type="entry name" value="RNase_H-like"/>
</dbReference>
<organism evidence="3 4">
    <name type="scientific">Gossypium raimondii</name>
    <name type="common">Peruvian cotton</name>
    <name type="synonym">Gossypium klotzschianum subsp. raimondii</name>
    <dbReference type="NCBI Taxonomy" id="29730"/>
    <lineage>
        <taxon>Eukaryota</taxon>
        <taxon>Viridiplantae</taxon>
        <taxon>Streptophyta</taxon>
        <taxon>Embryophyta</taxon>
        <taxon>Tracheophyta</taxon>
        <taxon>Spermatophyta</taxon>
        <taxon>Magnoliopsida</taxon>
        <taxon>eudicotyledons</taxon>
        <taxon>Gunneridae</taxon>
        <taxon>Pentapetalae</taxon>
        <taxon>rosids</taxon>
        <taxon>malvids</taxon>
        <taxon>Malvales</taxon>
        <taxon>Malvaceae</taxon>
        <taxon>Malvoideae</taxon>
        <taxon>Gossypium</taxon>
    </lineage>
</organism>
<evidence type="ECO:0000256" key="1">
    <source>
        <dbReference type="SAM" id="SignalP"/>
    </source>
</evidence>
<dbReference type="GO" id="GO:0003676">
    <property type="term" value="F:nucleic acid binding"/>
    <property type="evidence" value="ECO:0007669"/>
    <property type="project" value="InterPro"/>
</dbReference>
<dbReference type="PANTHER" id="PTHR47723:SF24">
    <property type="entry name" value="RNASE H TYPE-1 DOMAIN-CONTAINING PROTEIN"/>
    <property type="match status" value="1"/>
</dbReference>
<dbReference type="Gene3D" id="3.30.420.10">
    <property type="entry name" value="Ribonuclease H-like superfamily/Ribonuclease H"/>
    <property type="match status" value="1"/>
</dbReference>
<dbReference type="Pfam" id="PF13456">
    <property type="entry name" value="RVT_3"/>
    <property type="match status" value="1"/>
</dbReference>
<protein>
    <recommendedName>
        <fullName evidence="2">RNase H type-1 domain-containing protein</fullName>
    </recommendedName>
</protein>
<comment type="caution">
    <text evidence="3">The sequence shown here is derived from an EMBL/GenBank/DDBJ whole genome shotgun (WGS) entry which is preliminary data.</text>
</comment>
<dbReference type="SUPFAM" id="SSF53098">
    <property type="entry name" value="Ribonuclease H-like"/>
    <property type="match status" value="1"/>
</dbReference>